<gene>
    <name evidence="1" type="ORF">N3K66_000835</name>
</gene>
<evidence type="ECO:0000313" key="2">
    <source>
        <dbReference type="Proteomes" id="UP001163324"/>
    </source>
</evidence>
<reference evidence="1" key="1">
    <citation type="submission" date="2022-10" db="EMBL/GenBank/DDBJ databases">
        <title>Complete Genome of Trichothecium roseum strain YXFP-22015, a Plant Pathogen Isolated from Citrus.</title>
        <authorList>
            <person name="Wang Y."/>
            <person name="Zhu L."/>
        </authorList>
    </citation>
    <scope>NUCLEOTIDE SEQUENCE</scope>
    <source>
        <strain evidence="1">YXFP-22015</strain>
    </source>
</reference>
<proteinExistence type="predicted"/>
<dbReference type="Proteomes" id="UP001163324">
    <property type="component" value="Chromosome 1"/>
</dbReference>
<keyword evidence="2" id="KW-1185">Reference proteome</keyword>
<dbReference type="EMBL" id="CM047940">
    <property type="protein sequence ID" value="KAI9904306.1"/>
    <property type="molecule type" value="Genomic_DNA"/>
</dbReference>
<name>A0ACC0VD07_9HYPO</name>
<protein>
    <submittedName>
        <fullName evidence="1">Uncharacterized protein</fullName>
    </submittedName>
</protein>
<evidence type="ECO:0000313" key="1">
    <source>
        <dbReference type="EMBL" id="KAI9904306.1"/>
    </source>
</evidence>
<sequence length="462" mass="49626">MGNNRKSRSSSLSTPSLPPMVRSSSDSDTSTDEKTKRKITNAVIMKERAATAAATTMANTPSRRRPPSTHYQSHQHNRTVSELLSPPPPASHFSYSTTPLVAPVPLPIPSVPAPATTAPGPGYPSASTSAMAATAATATTPTRAVPRERMASSWPRRPYMSTSAREVSAATPTNAASVPRGFSTSTSATPATAPMAPTAPMAATPQKAATPRTTASSSLLQPRLAVVLNVPPPWHPWLFALRLSSILPAVWWGLPSILHLVVLVLGKLLVMTSVGGRYNEIVVAAGEEGGVMEATLASIWCFASGYLSFFFTDCLMSRWLINYTPQAVMIRLITTDAINAYLTSAVLSLAGGFQDPRLLLPGWIGIATTLTLCYHIIYQKINIRKETSTSINVFSIASYLSMLVLLAHLHTYQPDYTPVPLVTWARQLWTGMQSFLAAQLGNNGGDRTQPYGLTMDNLATRH</sequence>
<organism evidence="1 2">
    <name type="scientific">Trichothecium roseum</name>
    <dbReference type="NCBI Taxonomy" id="47278"/>
    <lineage>
        <taxon>Eukaryota</taxon>
        <taxon>Fungi</taxon>
        <taxon>Dikarya</taxon>
        <taxon>Ascomycota</taxon>
        <taxon>Pezizomycotina</taxon>
        <taxon>Sordariomycetes</taxon>
        <taxon>Hypocreomycetidae</taxon>
        <taxon>Hypocreales</taxon>
        <taxon>Hypocreales incertae sedis</taxon>
        <taxon>Trichothecium</taxon>
    </lineage>
</organism>
<comment type="caution">
    <text evidence="1">The sequence shown here is derived from an EMBL/GenBank/DDBJ whole genome shotgun (WGS) entry which is preliminary data.</text>
</comment>
<accession>A0ACC0VD07</accession>